<evidence type="ECO:0000313" key="5">
    <source>
        <dbReference type="Proteomes" id="UP000655225"/>
    </source>
</evidence>
<organism evidence="4 5">
    <name type="scientific">Tetracentron sinense</name>
    <name type="common">Spur-leaf</name>
    <dbReference type="NCBI Taxonomy" id="13715"/>
    <lineage>
        <taxon>Eukaryota</taxon>
        <taxon>Viridiplantae</taxon>
        <taxon>Streptophyta</taxon>
        <taxon>Embryophyta</taxon>
        <taxon>Tracheophyta</taxon>
        <taxon>Spermatophyta</taxon>
        <taxon>Magnoliopsida</taxon>
        <taxon>Trochodendrales</taxon>
        <taxon>Trochodendraceae</taxon>
        <taxon>Tetracentron</taxon>
    </lineage>
</organism>
<dbReference type="Pfam" id="PF00280">
    <property type="entry name" value="potato_inhibit"/>
    <property type="match status" value="1"/>
</dbReference>
<dbReference type="PANTHER" id="PTHR33091:SF73">
    <property type="entry name" value="INHIBITOR OF TRYPSIN AND HAGEMAN FACTOR-LIKE"/>
    <property type="match status" value="1"/>
</dbReference>
<dbReference type="PANTHER" id="PTHR33091">
    <property type="entry name" value="PROTEIN, PUTATIVE, EXPRESSED-RELATED"/>
    <property type="match status" value="1"/>
</dbReference>
<evidence type="ECO:0000256" key="1">
    <source>
        <dbReference type="ARBA" id="ARBA00008210"/>
    </source>
</evidence>
<comment type="similarity">
    <text evidence="1">Belongs to the protease inhibitor I13 (potato type I serine protease inhibitor) family.</text>
</comment>
<name>A0A834YK76_TETSI</name>
<sequence>MAFKITQIIIFTILIHSFILLATARPLGRELQSLNAGLVLESLNDVPVPPSGSSSCSHIPSPGGKCTISEMNFAGSVFAAPPHFHDAISHKGKSSWPELVGANGEVAAEMIVRENPKVGAVIVKEGTMVTMDFRCDRVWVWVDKCGIVKTMPQIG</sequence>
<dbReference type="AlphaFoldDB" id="A0A834YK76"/>
<comment type="caution">
    <text evidence="4">The sequence shown here is derived from an EMBL/GenBank/DDBJ whole genome shotgun (WGS) entry which is preliminary data.</text>
</comment>
<protein>
    <submittedName>
        <fullName evidence="4">Uncharacterized protein</fullName>
    </submittedName>
</protein>
<proteinExistence type="inferred from homology"/>
<dbReference type="OrthoDB" id="10013825at2759"/>
<keyword evidence="2" id="KW-0646">Protease inhibitor</keyword>
<dbReference type="SUPFAM" id="SSF54654">
    <property type="entry name" value="CI-2 family of serine protease inhibitors"/>
    <property type="match status" value="1"/>
</dbReference>
<gene>
    <name evidence="4" type="ORF">HHK36_026859</name>
</gene>
<dbReference type="InterPro" id="IPR000864">
    <property type="entry name" value="Prot_inh_pot1"/>
</dbReference>
<dbReference type="PRINTS" id="PR00292">
    <property type="entry name" value="POTATOINHBTR"/>
</dbReference>
<evidence type="ECO:0000256" key="3">
    <source>
        <dbReference type="ARBA" id="ARBA00022900"/>
    </source>
</evidence>
<dbReference type="Proteomes" id="UP000655225">
    <property type="component" value="Unassembled WGS sequence"/>
</dbReference>
<evidence type="ECO:0000313" key="4">
    <source>
        <dbReference type="EMBL" id="KAF8388193.1"/>
    </source>
</evidence>
<dbReference type="PROSITE" id="PS00285">
    <property type="entry name" value="POTATO_INHIBITOR"/>
    <property type="match status" value="1"/>
</dbReference>
<accession>A0A834YK76</accession>
<dbReference type="EMBL" id="JABCRI010000020">
    <property type="protein sequence ID" value="KAF8388193.1"/>
    <property type="molecule type" value="Genomic_DNA"/>
</dbReference>
<evidence type="ECO:0000256" key="2">
    <source>
        <dbReference type="ARBA" id="ARBA00022690"/>
    </source>
</evidence>
<keyword evidence="5" id="KW-1185">Reference proteome</keyword>
<dbReference type="Gene3D" id="3.30.10.10">
    <property type="entry name" value="Trypsin Inhibitor V, subunit A"/>
    <property type="match status" value="1"/>
</dbReference>
<keyword evidence="3" id="KW-0722">Serine protease inhibitor</keyword>
<dbReference type="GO" id="GO:0004867">
    <property type="term" value="F:serine-type endopeptidase inhibitor activity"/>
    <property type="evidence" value="ECO:0007669"/>
    <property type="project" value="UniProtKB-KW"/>
</dbReference>
<reference evidence="4 5" key="1">
    <citation type="submission" date="2020-04" db="EMBL/GenBank/DDBJ databases">
        <title>Plant Genome Project.</title>
        <authorList>
            <person name="Zhang R.-G."/>
        </authorList>
    </citation>
    <scope>NUCLEOTIDE SEQUENCE [LARGE SCALE GENOMIC DNA]</scope>
    <source>
        <strain evidence="4">YNK0</strain>
        <tissue evidence="4">Leaf</tissue>
    </source>
</reference>
<dbReference type="GO" id="GO:0009611">
    <property type="term" value="P:response to wounding"/>
    <property type="evidence" value="ECO:0007669"/>
    <property type="project" value="InterPro"/>
</dbReference>
<dbReference type="InterPro" id="IPR036354">
    <property type="entry name" value="Prot_inh_pot1_sf"/>
</dbReference>